<evidence type="ECO:0000256" key="2">
    <source>
        <dbReference type="ARBA" id="ARBA00023043"/>
    </source>
</evidence>
<dbReference type="EnsemblMetazoa" id="Aqu2.1.19443_001">
    <property type="protein sequence ID" value="Aqu2.1.19443_001"/>
    <property type="gene ID" value="Aqu2.1.19443"/>
</dbReference>
<name>A0A1X7TVR5_AMPQE</name>
<evidence type="ECO:0000313" key="4">
    <source>
        <dbReference type="EnsemblMetazoa" id="Aqu2.1.19443_001"/>
    </source>
</evidence>
<dbReference type="PROSITE" id="PS50297">
    <property type="entry name" value="ANK_REP_REGION"/>
    <property type="match status" value="2"/>
</dbReference>
<dbReference type="InterPro" id="IPR036770">
    <property type="entry name" value="Ankyrin_rpt-contain_sf"/>
</dbReference>
<dbReference type="GO" id="GO:0004842">
    <property type="term" value="F:ubiquitin-protein transferase activity"/>
    <property type="evidence" value="ECO:0007669"/>
    <property type="project" value="TreeGrafter"/>
</dbReference>
<dbReference type="eggNOG" id="KOG0504">
    <property type="taxonomic scope" value="Eukaryota"/>
</dbReference>
<dbReference type="InterPro" id="IPR002110">
    <property type="entry name" value="Ankyrin_rpt"/>
</dbReference>
<proteinExistence type="predicted"/>
<dbReference type="PROSITE" id="PS50088">
    <property type="entry name" value="ANK_REPEAT"/>
    <property type="match status" value="3"/>
</dbReference>
<reference evidence="4" key="2">
    <citation type="submission" date="2017-05" db="UniProtKB">
        <authorList>
            <consortium name="EnsemblMetazoa"/>
        </authorList>
    </citation>
    <scope>IDENTIFICATION</scope>
</reference>
<dbReference type="KEGG" id="aqu:109585717"/>
<dbReference type="SMART" id="SM00248">
    <property type="entry name" value="ANK"/>
    <property type="match status" value="4"/>
</dbReference>
<dbReference type="Pfam" id="PF12796">
    <property type="entry name" value="Ank_2"/>
    <property type="match status" value="1"/>
</dbReference>
<keyword evidence="1" id="KW-0677">Repeat</keyword>
<dbReference type="Gene3D" id="1.25.40.20">
    <property type="entry name" value="Ankyrin repeat-containing domain"/>
    <property type="match status" value="2"/>
</dbReference>
<dbReference type="SUPFAM" id="SSF48403">
    <property type="entry name" value="Ankyrin repeat"/>
    <property type="match status" value="1"/>
</dbReference>
<reference evidence="5" key="1">
    <citation type="journal article" date="2010" name="Nature">
        <title>The Amphimedon queenslandica genome and the evolution of animal complexity.</title>
        <authorList>
            <person name="Srivastava M."/>
            <person name="Simakov O."/>
            <person name="Chapman J."/>
            <person name="Fahey B."/>
            <person name="Gauthier M.E."/>
            <person name="Mitros T."/>
            <person name="Richards G.S."/>
            <person name="Conaco C."/>
            <person name="Dacre M."/>
            <person name="Hellsten U."/>
            <person name="Larroux C."/>
            <person name="Putnam N.H."/>
            <person name="Stanke M."/>
            <person name="Adamska M."/>
            <person name="Darling A."/>
            <person name="Degnan S.M."/>
            <person name="Oakley T.H."/>
            <person name="Plachetzki D.C."/>
            <person name="Zhai Y."/>
            <person name="Adamski M."/>
            <person name="Calcino A."/>
            <person name="Cummins S.F."/>
            <person name="Goodstein D.M."/>
            <person name="Harris C."/>
            <person name="Jackson D.J."/>
            <person name="Leys S.P."/>
            <person name="Shu S."/>
            <person name="Woodcroft B.J."/>
            <person name="Vervoort M."/>
            <person name="Kosik K.S."/>
            <person name="Manning G."/>
            <person name="Degnan B.M."/>
            <person name="Rokhsar D.S."/>
        </authorList>
    </citation>
    <scope>NUCLEOTIDE SEQUENCE [LARGE SCALE GENOMIC DNA]</scope>
</reference>
<sequence>MADCGDHSDCSCISNTTGSQSIQELEFSRGIWNAAMDGDERTVTRMLSEGTDPNIQDTSGYSPLHYASRHGHYGVVHKLLIAGADPNPQTPGGVTPLHRAAYSRHGNIVKLLLSNNADPSLKDSDGMTALHKGAEGGDVNIIKLIINNSPSLLNVTNNKGEYPMDLIKDEKIKLEINSLKCDHN</sequence>
<dbReference type="Pfam" id="PF00023">
    <property type="entry name" value="Ank"/>
    <property type="match status" value="1"/>
</dbReference>
<protein>
    <submittedName>
        <fullName evidence="4">Uncharacterized protein</fullName>
    </submittedName>
</protein>
<dbReference type="EnsemblMetazoa" id="XM_020001845.1">
    <property type="protein sequence ID" value="XP_019857404.1"/>
    <property type="gene ID" value="LOC109585717"/>
</dbReference>
<feature type="repeat" description="ANK" evidence="3">
    <location>
        <begin position="125"/>
        <end position="157"/>
    </location>
</feature>
<dbReference type="PRINTS" id="PR01415">
    <property type="entry name" value="ANKYRIN"/>
</dbReference>
<evidence type="ECO:0000313" key="5">
    <source>
        <dbReference type="Proteomes" id="UP000007879"/>
    </source>
</evidence>
<organism evidence="4">
    <name type="scientific">Amphimedon queenslandica</name>
    <name type="common">Sponge</name>
    <dbReference type="NCBI Taxonomy" id="400682"/>
    <lineage>
        <taxon>Eukaryota</taxon>
        <taxon>Metazoa</taxon>
        <taxon>Porifera</taxon>
        <taxon>Demospongiae</taxon>
        <taxon>Heteroscleromorpha</taxon>
        <taxon>Haplosclerida</taxon>
        <taxon>Niphatidae</taxon>
        <taxon>Amphimedon</taxon>
    </lineage>
</organism>
<dbReference type="Proteomes" id="UP000007879">
    <property type="component" value="Unassembled WGS sequence"/>
</dbReference>
<keyword evidence="2 3" id="KW-0040">ANK repeat</keyword>
<dbReference type="STRING" id="400682.A0A1X7TVR5"/>
<gene>
    <name evidence="4" type="primary">109585717</name>
</gene>
<dbReference type="GO" id="GO:0085020">
    <property type="term" value="P:protein K6-linked ubiquitination"/>
    <property type="evidence" value="ECO:0007669"/>
    <property type="project" value="TreeGrafter"/>
</dbReference>
<feature type="repeat" description="ANK" evidence="3">
    <location>
        <begin position="59"/>
        <end position="91"/>
    </location>
</feature>
<dbReference type="PANTHER" id="PTHR24171">
    <property type="entry name" value="ANKYRIN REPEAT DOMAIN-CONTAINING PROTEIN 39-RELATED"/>
    <property type="match status" value="1"/>
</dbReference>
<dbReference type="OrthoDB" id="539213at2759"/>
<accession>A0A1X7TVR5</accession>
<evidence type="ECO:0000256" key="1">
    <source>
        <dbReference type="ARBA" id="ARBA00022737"/>
    </source>
</evidence>
<keyword evidence="5" id="KW-1185">Reference proteome</keyword>
<dbReference type="InParanoid" id="A0A1X7TVR5"/>
<evidence type="ECO:0000256" key="3">
    <source>
        <dbReference type="PROSITE-ProRule" id="PRU00023"/>
    </source>
</evidence>
<dbReference type="AlphaFoldDB" id="A0A1X7TVR5"/>
<feature type="repeat" description="ANK" evidence="3">
    <location>
        <begin position="92"/>
        <end position="124"/>
    </location>
</feature>
<dbReference type="PANTHER" id="PTHR24171:SF9">
    <property type="entry name" value="ANKYRIN REPEAT DOMAIN-CONTAINING PROTEIN 39"/>
    <property type="match status" value="1"/>
</dbReference>